<feature type="binding site" evidence="2">
    <location>
        <position position="46"/>
    </location>
    <ligand>
        <name>Mg(2+)</name>
        <dbReference type="ChEBI" id="CHEBI:18420"/>
        <label>4</label>
    </ligand>
</feature>
<feature type="binding site" evidence="2">
    <location>
        <position position="225"/>
    </location>
    <ligand>
        <name>Mg(2+)</name>
        <dbReference type="ChEBI" id="CHEBI:18420"/>
        <label>5</label>
    </ligand>
</feature>
<feature type="domain" description="PurM-like N-terminal" evidence="3">
    <location>
        <begin position="44"/>
        <end position="154"/>
    </location>
</feature>
<feature type="binding site" evidence="2">
    <location>
        <position position="99"/>
    </location>
    <ligand>
        <name>Mg(2+)</name>
        <dbReference type="ChEBI" id="CHEBI:18420"/>
        <label>2</label>
    </ligand>
</feature>
<feature type="binding site" evidence="2">
    <location>
        <position position="99"/>
    </location>
    <ligand>
        <name>Mg(2+)</name>
        <dbReference type="ChEBI" id="CHEBI:18420"/>
        <label>4</label>
    </ligand>
</feature>
<protein>
    <recommendedName>
        <fullName evidence="2">Thiamine-monophosphate kinase</fullName>
        <shortName evidence="2">TMP kinase</shortName>
        <shortName evidence="2">Thiamine-phosphate kinase</shortName>
        <ecNumber evidence="2">2.7.4.16</ecNumber>
    </recommendedName>
</protein>
<dbReference type="GO" id="GO:0005524">
    <property type="term" value="F:ATP binding"/>
    <property type="evidence" value="ECO:0007669"/>
    <property type="project" value="UniProtKB-UniRule"/>
</dbReference>
<feature type="binding site" evidence="2">
    <location>
        <begin position="146"/>
        <end position="147"/>
    </location>
    <ligand>
        <name>ATP</name>
        <dbReference type="ChEBI" id="CHEBI:30616"/>
    </ligand>
</feature>
<dbReference type="GO" id="GO:0009030">
    <property type="term" value="F:thiamine-phosphate kinase activity"/>
    <property type="evidence" value="ECO:0007669"/>
    <property type="project" value="UniProtKB-UniRule"/>
</dbReference>
<feature type="binding site" evidence="2">
    <location>
        <position position="71"/>
    </location>
    <ligand>
        <name>Mg(2+)</name>
        <dbReference type="ChEBI" id="CHEBI:18420"/>
        <label>1</label>
    </ligand>
</feature>
<organism evidence="4 5">
    <name type="scientific">Candidatus Spyradosoma merdigallinarum</name>
    <dbReference type="NCBI Taxonomy" id="2840950"/>
    <lineage>
        <taxon>Bacteria</taxon>
        <taxon>Pseudomonadati</taxon>
        <taxon>Verrucomicrobiota</taxon>
        <taxon>Opitutia</taxon>
        <taxon>Opitutia incertae sedis</taxon>
        <taxon>Candidatus Spyradosoma</taxon>
    </lineage>
</organism>
<dbReference type="GO" id="GO:0000287">
    <property type="term" value="F:magnesium ion binding"/>
    <property type="evidence" value="ECO:0007669"/>
    <property type="project" value="UniProtKB-UniRule"/>
</dbReference>
<name>A0A9D1NKI1_9BACT</name>
<dbReference type="SUPFAM" id="SSF56042">
    <property type="entry name" value="PurM C-terminal domain-like"/>
    <property type="match status" value="1"/>
</dbReference>
<comment type="pathway">
    <text evidence="2">Cofactor biosynthesis; thiamine diphosphate biosynthesis; thiamine diphosphate from thiamine phosphate: step 1/1.</text>
</comment>
<feature type="binding site" evidence="2">
    <location>
        <position position="99"/>
    </location>
    <ligand>
        <name>Mg(2+)</name>
        <dbReference type="ChEBI" id="CHEBI:18420"/>
        <label>3</label>
    </ligand>
</feature>
<dbReference type="InterPro" id="IPR036921">
    <property type="entry name" value="PurM-like_N_sf"/>
</dbReference>
<dbReference type="GO" id="GO:0009229">
    <property type="term" value="P:thiamine diphosphate biosynthetic process"/>
    <property type="evidence" value="ECO:0007669"/>
    <property type="project" value="UniProtKB-UniRule"/>
</dbReference>
<evidence type="ECO:0000313" key="5">
    <source>
        <dbReference type="Proteomes" id="UP000886812"/>
    </source>
</evidence>
<dbReference type="AlphaFoldDB" id="A0A9D1NKI1"/>
<dbReference type="EMBL" id="DVOG01000133">
    <property type="protein sequence ID" value="HIV04521.1"/>
    <property type="molecule type" value="Genomic_DNA"/>
</dbReference>
<keyword evidence="2" id="KW-0067">ATP-binding</keyword>
<keyword evidence="2" id="KW-0808">Transferase</keyword>
<evidence type="ECO:0000256" key="1">
    <source>
        <dbReference type="ARBA" id="ARBA00022977"/>
    </source>
</evidence>
<dbReference type="Pfam" id="PF00586">
    <property type="entry name" value="AIRS"/>
    <property type="match status" value="1"/>
</dbReference>
<comment type="caution">
    <text evidence="4">The sequence shown here is derived from an EMBL/GenBank/DDBJ whole genome shotgun (WGS) entry which is preliminary data.</text>
</comment>
<feature type="binding site" evidence="2">
    <location>
        <position position="224"/>
    </location>
    <ligand>
        <name>ATP</name>
        <dbReference type="ChEBI" id="CHEBI:30616"/>
    </ligand>
</feature>
<dbReference type="SUPFAM" id="SSF55326">
    <property type="entry name" value="PurM N-terminal domain-like"/>
    <property type="match status" value="1"/>
</dbReference>
<dbReference type="PIRSF" id="PIRSF005303">
    <property type="entry name" value="Thiam_monoph_kin"/>
    <property type="match status" value="1"/>
</dbReference>
<reference evidence="4" key="1">
    <citation type="submission" date="2020-10" db="EMBL/GenBank/DDBJ databases">
        <authorList>
            <person name="Gilroy R."/>
        </authorList>
    </citation>
    <scope>NUCLEOTIDE SEQUENCE</scope>
    <source>
        <strain evidence="4">10669</strain>
    </source>
</reference>
<dbReference type="InterPro" id="IPR016188">
    <property type="entry name" value="PurM-like_N"/>
</dbReference>
<dbReference type="CDD" id="cd02194">
    <property type="entry name" value="ThiL"/>
    <property type="match status" value="1"/>
</dbReference>
<dbReference type="PANTHER" id="PTHR30270:SF0">
    <property type="entry name" value="THIAMINE-MONOPHOSPHATE KINASE"/>
    <property type="match status" value="1"/>
</dbReference>
<comment type="function">
    <text evidence="2">Catalyzes the ATP-dependent phosphorylation of thiamine-monophosphate (TMP) to form thiamine-pyrophosphate (TPP), the active form of vitamin B1.</text>
</comment>
<keyword evidence="2" id="KW-0479">Metal-binding</keyword>
<comment type="catalytic activity">
    <reaction evidence="2">
        <text>thiamine phosphate + ATP = thiamine diphosphate + ADP</text>
        <dbReference type="Rhea" id="RHEA:15913"/>
        <dbReference type="ChEBI" id="CHEBI:30616"/>
        <dbReference type="ChEBI" id="CHEBI:37575"/>
        <dbReference type="ChEBI" id="CHEBI:58937"/>
        <dbReference type="ChEBI" id="CHEBI:456216"/>
        <dbReference type="EC" id="2.7.4.16"/>
    </reaction>
</comment>
<dbReference type="InterPro" id="IPR006283">
    <property type="entry name" value="ThiL-like"/>
</dbReference>
<keyword evidence="2" id="KW-0460">Magnesium</keyword>
<dbReference type="Proteomes" id="UP000886812">
    <property type="component" value="Unassembled WGS sequence"/>
</dbReference>
<feature type="binding site" evidence="2">
    <location>
        <position position="78"/>
    </location>
    <ligand>
        <name>substrate</name>
    </ligand>
</feature>
<feature type="binding site" evidence="2">
    <location>
        <position position="324"/>
    </location>
    <ligand>
        <name>substrate</name>
    </ligand>
</feature>
<keyword evidence="2 4" id="KW-0418">Kinase</keyword>
<feature type="binding site" evidence="2">
    <location>
        <position position="270"/>
    </location>
    <ligand>
        <name>substrate</name>
    </ligand>
</feature>
<dbReference type="InterPro" id="IPR036676">
    <property type="entry name" value="PurM-like_C_sf"/>
</dbReference>
<feature type="binding site" evidence="2">
    <location>
        <position position="70"/>
    </location>
    <ligand>
        <name>Mg(2+)</name>
        <dbReference type="ChEBI" id="CHEBI:18420"/>
        <label>1</label>
    </ligand>
</feature>
<comment type="miscellaneous">
    <text evidence="2">Reaction mechanism of ThiL seems to utilize a direct, inline transfer of the gamma-phosphate of ATP to TMP rather than a phosphorylated enzyme intermediate.</text>
</comment>
<feature type="binding site" evidence="2">
    <location>
        <position position="222"/>
    </location>
    <ligand>
        <name>Mg(2+)</name>
        <dbReference type="ChEBI" id="CHEBI:18420"/>
        <label>3</label>
    </ligand>
</feature>
<evidence type="ECO:0000313" key="4">
    <source>
        <dbReference type="EMBL" id="HIV04521.1"/>
    </source>
</evidence>
<accession>A0A9D1NKI1</accession>
<proteinExistence type="inferred from homology"/>
<evidence type="ECO:0000259" key="3">
    <source>
        <dbReference type="Pfam" id="PF00586"/>
    </source>
</evidence>
<feature type="binding site" evidence="2">
    <location>
        <position position="147"/>
    </location>
    <ligand>
        <name>Mg(2+)</name>
        <dbReference type="ChEBI" id="CHEBI:18420"/>
        <label>1</label>
    </ligand>
</feature>
<gene>
    <name evidence="2" type="primary">thiL</name>
    <name evidence="4" type="ORF">IAC75_05160</name>
</gene>
<comment type="caution">
    <text evidence="2">Lacks conserved residue(s) required for the propagation of feature annotation.</text>
</comment>
<dbReference type="HAMAP" id="MF_02128">
    <property type="entry name" value="TMP_kinase"/>
    <property type="match status" value="1"/>
</dbReference>
<feature type="binding site" evidence="2">
    <location>
        <position position="71"/>
    </location>
    <ligand>
        <name>Mg(2+)</name>
        <dbReference type="ChEBI" id="CHEBI:18420"/>
        <label>2</label>
    </ligand>
</feature>
<sequence length="328" mass="34238">MSAMPSPFSEKPEETIGALGEAEIIARARAAFREVSPPPPRGIGDDCAALPAVPENAAAAGTTLRRLVTTDSVVFGKHFDESVSPENAGKKLVRRNVSDVAAMGGTPSDAVLALVAGENLSAAWLEAFLRGVAEACAECGVELSGGDVSSAPAAAFFSATLALTGFAENPLPRAGARVGDFLFVTGTLGGSLLKKHFDFRPRVAEGLFLARAPAGTVRACIDVSDGLLKDHAALLPAGTHAEFDFAALPLSDDARALGGDPLRRIFCDGEDYELLFAVAGTEADAFERSWRERFPDVPLSRIARIAAGTKNARLDAALSGARAYEHFS</sequence>
<dbReference type="PANTHER" id="PTHR30270">
    <property type="entry name" value="THIAMINE-MONOPHOSPHATE KINASE"/>
    <property type="match status" value="1"/>
</dbReference>
<reference evidence="4" key="2">
    <citation type="journal article" date="2021" name="PeerJ">
        <title>Extensive microbial diversity within the chicken gut microbiome revealed by metagenomics and culture.</title>
        <authorList>
            <person name="Gilroy R."/>
            <person name="Ravi A."/>
            <person name="Getino M."/>
            <person name="Pursley I."/>
            <person name="Horton D.L."/>
            <person name="Alikhan N.F."/>
            <person name="Baker D."/>
            <person name="Gharbi K."/>
            <person name="Hall N."/>
            <person name="Watson M."/>
            <person name="Adriaenssens E.M."/>
            <person name="Foster-Nyarko E."/>
            <person name="Jarju S."/>
            <person name="Secka A."/>
            <person name="Antonio M."/>
            <person name="Oren A."/>
            <person name="Chaudhuri R.R."/>
            <person name="La Ragione R."/>
            <person name="Hildebrand F."/>
            <person name="Pallen M.J."/>
        </authorList>
    </citation>
    <scope>NUCLEOTIDE SEQUENCE</scope>
    <source>
        <strain evidence="4">10669</strain>
    </source>
</reference>
<feature type="binding site" evidence="2">
    <location>
        <position position="69"/>
    </location>
    <ligand>
        <name>Mg(2+)</name>
        <dbReference type="ChEBI" id="CHEBI:18420"/>
        <label>4</label>
    </ligand>
</feature>
<keyword evidence="2" id="KW-0547">Nucleotide-binding</keyword>
<comment type="similarity">
    <text evidence="2">Belongs to the thiamine-monophosphate kinase family.</text>
</comment>
<dbReference type="Gene3D" id="3.90.650.10">
    <property type="entry name" value="PurM-like C-terminal domain"/>
    <property type="match status" value="1"/>
</dbReference>
<evidence type="ECO:0000256" key="2">
    <source>
        <dbReference type="HAMAP-Rule" id="MF_02128"/>
    </source>
</evidence>
<feature type="binding site" evidence="2">
    <location>
        <position position="173"/>
    </location>
    <ligand>
        <name>ATP</name>
        <dbReference type="ChEBI" id="CHEBI:30616"/>
    </ligand>
</feature>
<dbReference type="Gene3D" id="3.30.1330.10">
    <property type="entry name" value="PurM-like, N-terminal domain"/>
    <property type="match status" value="1"/>
</dbReference>
<keyword evidence="1 2" id="KW-0784">Thiamine biosynthesis</keyword>
<feature type="binding site" evidence="2">
    <location>
        <position position="46"/>
    </location>
    <ligand>
        <name>Mg(2+)</name>
        <dbReference type="ChEBI" id="CHEBI:18420"/>
        <label>3</label>
    </ligand>
</feature>
<dbReference type="GO" id="GO:0009228">
    <property type="term" value="P:thiamine biosynthetic process"/>
    <property type="evidence" value="ECO:0007669"/>
    <property type="project" value="UniProtKB-KW"/>
</dbReference>
<dbReference type="EC" id="2.7.4.16" evidence="2"/>